<comment type="caution">
    <text evidence="3">The sequence shown here is derived from an EMBL/GenBank/DDBJ whole genome shotgun (WGS) entry which is preliminary data.</text>
</comment>
<keyword evidence="1" id="KW-0812">Transmembrane</keyword>
<sequence length="204" mass="21275">MINVIWLGFIAIGIIVALVTGNAQVITDAALASADTAVELSIGLIGVMALWLGLMKIAEEAGMVRALGNALRPIMKFLFPEVPDDHPAMGAIVMNMAANIFGLGNAATPLGIKAMKELQKLNDEKDTATNPMCTFLAINTSSLTLIASSVVAYRAAAGSTNATEIIGATIIATIASTIAAIIAVKLLQKLPIFNKTEKEAVQKN</sequence>
<keyword evidence="1" id="KW-1133">Transmembrane helix</keyword>
<dbReference type="InterPro" id="IPR011642">
    <property type="entry name" value="Gate_dom"/>
</dbReference>
<feature type="domain" description="Nucleoside transporter/FeoB GTPase Gate" evidence="2">
    <location>
        <begin position="42"/>
        <end position="148"/>
    </location>
</feature>
<evidence type="ECO:0000313" key="3">
    <source>
        <dbReference type="EMBL" id="TCO71052.1"/>
    </source>
</evidence>
<name>A0A4R2KFD5_9FIRM</name>
<reference evidence="3 4" key="1">
    <citation type="submission" date="2019-03" db="EMBL/GenBank/DDBJ databases">
        <title>Genomic Encyclopedia of Type Strains, Phase IV (KMG-IV): sequencing the most valuable type-strain genomes for metagenomic binning, comparative biology and taxonomic classification.</title>
        <authorList>
            <person name="Goeker M."/>
        </authorList>
    </citation>
    <scope>NUCLEOTIDE SEQUENCE [LARGE SCALE GENOMIC DNA]</scope>
    <source>
        <strain evidence="3 4">DSM 102940</strain>
    </source>
</reference>
<organism evidence="3 4">
    <name type="scientific">Marinisporobacter balticus</name>
    <dbReference type="NCBI Taxonomy" id="2018667"/>
    <lineage>
        <taxon>Bacteria</taxon>
        <taxon>Bacillati</taxon>
        <taxon>Bacillota</taxon>
        <taxon>Clostridia</taxon>
        <taxon>Peptostreptococcales</taxon>
        <taxon>Thermotaleaceae</taxon>
        <taxon>Marinisporobacter</taxon>
    </lineage>
</organism>
<evidence type="ECO:0000313" key="4">
    <source>
        <dbReference type="Proteomes" id="UP000294919"/>
    </source>
</evidence>
<keyword evidence="1" id="KW-0472">Membrane</keyword>
<protein>
    <submittedName>
        <fullName evidence="3">Spore maturation protein A</fullName>
    </submittedName>
</protein>
<dbReference type="OrthoDB" id="9782481at2"/>
<proteinExistence type="predicted"/>
<keyword evidence="4" id="KW-1185">Reference proteome</keyword>
<dbReference type="Pfam" id="PF07670">
    <property type="entry name" value="Gate"/>
    <property type="match status" value="1"/>
</dbReference>
<feature type="transmembrane region" description="Helical" evidence="1">
    <location>
        <begin position="37"/>
        <end position="58"/>
    </location>
</feature>
<feature type="transmembrane region" description="Helical" evidence="1">
    <location>
        <begin position="165"/>
        <end position="187"/>
    </location>
</feature>
<gene>
    <name evidence="3" type="ORF">EV214_12340</name>
</gene>
<dbReference type="RefSeq" id="WP_132246813.1">
    <property type="nucleotide sequence ID" value="NZ_SLWV01000023.1"/>
</dbReference>
<feature type="transmembrane region" description="Helical" evidence="1">
    <location>
        <begin position="6"/>
        <end position="25"/>
    </location>
</feature>
<feature type="transmembrane region" description="Helical" evidence="1">
    <location>
        <begin position="88"/>
        <end position="112"/>
    </location>
</feature>
<dbReference type="EMBL" id="SLWV01000023">
    <property type="protein sequence ID" value="TCO71052.1"/>
    <property type="molecule type" value="Genomic_DNA"/>
</dbReference>
<evidence type="ECO:0000256" key="1">
    <source>
        <dbReference type="SAM" id="Phobius"/>
    </source>
</evidence>
<accession>A0A4R2KFD5</accession>
<evidence type="ECO:0000259" key="2">
    <source>
        <dbReference type="Pfam" id="PF07670"/>
    </source>
</evidence>
<dbReference type="Proteomes" id="UP000294919">
    <property type="component" value="Unassembled WGS sequence"/>
</dbReference>
<dbReference type="AlphaFoldDB" id="A0A4R2KFD5"/>
<feature type="transmembrane region" description="Helical" evidence="1">
    <location>
        <begin position="133"/>
        <end position="153"/>
    </location>
</feature>